<dbReference type="Pfam" id="PF04014">
    <property type="entry name" value="MazE_antitoxin"/>
    <property type="match status" value="1"/>
</dbReference>
<dbReference type="PROSITE" id="PS51740">
    <property type="entry name" value="SPOVT_ABRB"/>
    <property type="match status" value="1"/>
</dbReference>
<proteinExistence type="predicted"/>
<evidence type="ECO:0000256" key="1">
    <source>
        <dbReference type="PROSITE-ProRule" id="PRU01076"/>
    </source>
</evidence>
<evidence type="ECO:0000259" key="2">
    <source>
        <dbReference type="PROSITE" id="PS51740"/>
    </source>
</evidence>
<dbReference type="NCBIfam" id="TIGR01439">
    <property type="entry name" value="lp_hng_hel_AbrB"/>
    <property type="match status" value="1"/>
</dbReference>
<organism evidence="3 4">
    <name type="scientific">Peteryoungia ipomoeae</name>
    <dbReference type="NCBI Taxonomy" id="1210932"/>
    <lineage>
        <taxon>Bacteria</taxon>
        <taxon>Pseudomonadati</taxon>
        <taxon>Pseudomonadota</taxon>
        <taxon>Alphaproteobacteria</taxon>
        <taxon>Hyphomicrobiales</taxon>
        <taxon>Rhizobiaceae</taxon>
        <taxon>Peteryoungia</taxon>
    </lineage>
</organism>
<comment type="caution">
    <text evidence="3">The sequence shown here is derived from an EMBL/GenBank/DDBJ whole genome shotgun (WGS) entry which is preliminary data.</text>
</comment>
<evidence type="ECO:0000313" key="3">
    <source>
        <dbReference type="EMBL" id="THV21459.1"/>
    </source>
</evidence>
<dbReference type="EMBL" id="STGV01000005">
    <property type="protein sequence ID" value="THV21459.1"/>
    <property type="molecule type" value="Genomic_DNA"/>
</dbReference>
<sequence>MKIWEVTMSAKGQITIPKEMRDLLKLSPGDQFVYSVVDEEIVFTPKNIDLKDLAGFLGAPPNGPATLEEIDEAVAQAAGANVLSAGGDDPSDLAA</sequence>
<feature type="domain" description="SpoVT-AbrB" evidence="2">
    <location>
        <begin position="3"/>
        <end position="48"/>
    </location>
</feature>
<dbReference type="Proteomes" id="UP000308828">
    <property type="component" value="Unassembled WGS sequence"/>
</dbReference>
<dbReference type="InterPro" id="IPR037914">
    <property type="entry name" value="SpoVT-AbrB_sf"/>
</dbReference>
<name>A0A4S8P1M7_9HYPH</name>
<reference evidence="3 4" key="1">
    <citation type="submission" date="2019-04" db="EMBL/GenBank/DDBJ databases">
        <title>Genome sequence of strain shin9-1.</title>
        <authorList>
            <person name="Gao J."/>
            <person name="Sun J."/>
        </authorList>
    </citation>
    <scope>NUCLEOTIDE SEQUENCE [LARGE SCALE GENOMIC DNA]</scope>
    <source>
        <strain evidence="4">shin9-1</strain>
    </source>
</reference>
<dbReference type="Gene3D" id="2.10.260.10">
    <property type="match status" value="1"/>
</dbReference>
<dbReference type="SUPFAM" id="SSF89447">
    <property type="entry name" value="AbrB/MazE/MraZ-like"/>
    <property type="match status" value="1"/>
</dbReference>
<accession>A0A4S8P1M7</accession>
<keyword evidence="4" id="KW-1185">Reference proteome</keyword>
<dbReference type="AlphaFoldDB" id="A0A4S8P1M7"/>
<dbReference type="RefSeq" id="WP_136599509.1">
    <property type="nucleotide sequence ID" value="NZ_STGV01000005.1"/>
</dbReference>
<dbReference type="OrthoDB" id="9809003at2"/>
<keyword evidence="1 3" id="KW-0238">DNA-binding</keyword>
<dbReference type="InterPro" id="IPR007159">
    <property type="entry name" value="SpoVT-AbrB_dom"/>
</dbReference>
<gene>
    <name evidence="3" type="ORF">FAA97_15715</name>
</gene>
<dbReference type="SMART" id="SM00966">
    <property type="entry name" value="SpoVT_AbrB"/>
    <property type="match status" value="1"/>
</dbReference>
<dbReference type="GO" id="GO:0003677">
    <property type="term" value="F:DNA binding"/>
    <property type="evidence" value="ECO:0007669"/>
    <property type="project" value="UniProtKB-UniRule"/>
</dbReference>
<evidence type="ECO:0000313" key="4">
    <source>
        <dbReference type="Proteomes" id="UP000308828"/>
    </source>
</evidence>
<protein>
    <submittedName>
        <fullName evidence="3">AbrB/MazE/SpoVT family DNA-binding domain-containing protein</fullName>
    </submittedName>
</protein>